<sequence length="154" mass="18054">MTTRRWFEFVSTRYRSSGSICPRPSFCRILSTTLSLPCFPSSPPPVPRPLATAASVHVLRPSGCFPRPISFDLSIRLPLAHASTARVLLCWEIRQIGCFLLRIRKQKRRQRNLHDICNKQKKTTMKNMYKIININLKYDFYEQFLLSFSKRYLI</sequence>
<dbReference type="Proteomes" id="UP001430953">
    <property type="component" value="Unassembled WGS sequence"/>
</dbReference>
<reference evidence="1 2" key="1">
    <citation type="submission" date="2023-03" db="EMBL/GenBank/DDBJ databases">
        <title>High recombination rates correlate with genetic variation in Cardiocondyla obscurior ants.</title>
        <authorList>
            <person name="Errbii M."/>
        </authorList>
    </citation>
    <scope>NUCLEOTIDE SEQUENCE [LARGE SCALE GENOMIC DNA]</scope>
    <source>
        <strain evidence="1">Alpha-2009</strain>
        <tissue evidence="1">Whole body</tissue>
    </source>
</reference>
<protein>
    <submittedName>
        <fullName evidence="1">Uncharacterized protein</fullName>
    </submittedName>
</protein>
<evidence type="ECO:0000313" key="2">
    <source>
        <dbReference type="Proteomes" id="UP001430953"/>
    </source>
</evidence>
<evidence type="ECO:0000313" key="1">
    <source>
        <dbReference type="EMBL" id="KAL0110029.1"/>
    </source>
</evidence>
<keyword evidence="2" id="KW-1185">Reference proteome</keyword>
<organism evidence="1 2">
    <name type="scientific">Cardiocondyla obscurior</name>
    <dbReference type="NCBI Taxonomy" id="286306"/>
    <lineage>
        <taxon>Eukaryota</taxon>
        <taxon>Metazoa</taxon>
        <taxon>Ecdysozoa</taxon>
        <taxon>Arthropoda</taxon>
        <taxon>Hexapoda</taxon>
        <taxon>Insecta</taxon>
        <taxon>Pterygota</taxon>
        <taxon>Neoptera</taxon>
        <taxon>Endopterygota</taxon>
        <taxon>Hymenoptera</taxon>
        <taxon>Apocrita</taxon>
        <taxon>Aculeata</taxon>
        <taxon>Formicoidea</taxon>
        <taxon>Formicidae</taxon>
        <taxon>Myrmicinae</taxon>
        <taxon>Cardiocondyla</taxon>
    </lineage>
</organism>
<proteinExistence type="predicted"/>
<dbReference type="EMBL" id="JADYXP020000014">
    <property type="protein sequence ID" value="KAL0110029.1"/>
    <property type="molecule type" value="Genomic_DNA"/>
</dbReference>
<gene>
    <name evidence="1" type="ORF">PUN28_013569</name>
</gene>
<comment type="caution">
    <text evidence="1">The sequence shown here is derived from an EMBL/GenBank/DDBJ whole genome shotgun (WGS) entry which is preliminary data.</text>
</comment>
<dbReference type="AlphaFoldDB" id="A0AAW2F577"/>
<accession>A0AAW2F577</accession>
<name>A0AAW2F577_9HYME</name>